<accession>A0A3D9ZE84</accession>
<dbReference type="InterPro" id="IPR029501">
    <property type="entry name" value="EndoU_bac"/>
</dbReference>
<feature type="region of interest" description="Disordered" evidence="1">
    <location>
        <begin position="45"/>
        <end position="74"/>
    </location>
</feature>
<dbReference type="GO" id="GO:0004519">
    <property type="term" value="F:endonuclease activity"/>
    <property type="evidence" value="ECO:0007669"/>
    <property type="project" value="InterPro"/>
</dbReference>
<keyword evidence="4" id="KW-1185">Reference proteome</keyword>
<sequence length="166" mass="18554">MARKSGGGKLMRAALQYLKKANQRGERHGRMRPWARDHVFKGHIKPGAPTGSGFHYRPGGQDWPGRRIKTSTVTRDPDTGLYQAEVEYFDRSVPPDGAWRPKSGHGGVSTFFPDHWSPSEVDNAVNTAFHRSSPVPGTDRWRGDYRGITIEGFYHQGGVGHGWPVF</sequence>
<feature type="domain" description="Bacterial EndoU nuclease" evidence="2">
    <location>
        <begin position="36"/>
        <end position="160"/>
    </location>
</feature>
<dbReference type="EMBL" id="QUMQ01000001">
    <property type="protein sequence ID" value="REF94824.1"/>
    <property type="molecule type" value="Genomic_DNA"/>
</dbReference>
<dbReference type="AlphaFoldDB" id="A0A3D9ZE84"/>
<comment type="caution">
    <text evidence="3">The sequence shown here is derived from an EMBL/GenBank/DDBJ whole genome shotgun (WGS) entry which is preliminary data.</text>
</comment>
<gene>
    <name evidence="3" type="ORF">DFJ67_0768</name>
</gene>
<protein>
    <submittedName>
        <fullName evidence="3">EndoU nuclease-like protein</fullName>
    </submittedName>
</protein>
<evidence type="ECO:0000313" key="4">
    <source>
        <dbReference type="Proteomes" id="UP000256913"/>
    </source>
</evidence>
<reference evidence="3 4" key="1">
    <citation type="submission" date="2018-08" db="EMBL/GenBank/DDBJ databases">
        <title>Sequencing the genomes of 1000 actinobacteria strains.</title>
        <authorList>
            <person name="Klenk H.-P."/>
        </authorList>
    </citation>
    <scope>NUCLEOTIDE SEQUENCE [LARGE SCALE GENOMIC DNA]</scope>
    <source>
        <strain evidence="3 4">DSM 44099</strain>
    </source>
</reference>
<evidence type="ECO:0000256" key="1">
    <source>
        <dbReference type="SAM" id="MobiDB-lite"/>
    </source>
</evidence>
<organism evidence="3 4">
    <name type="scientific">Asanoa ferruginea</name>
    <dbReference type="NCBI Taxonomy" id="53367"/>
    <lineage>
        <taxon>Bacteria</taxon>
        <taxon>Bacillati</taxon>
        <taxon>Actinomycetota</taxon>
        <taxon>Actinomycetes</taxon>
        <taxon>Micromonosporales</taxon>
        <taxon>Micromonosporaceae</taxon>
        <taxon>Asanoa</taxon>
    </lineage>
</organism>
<dbReference type="Proteomes" id="UP000256913">
    <property type="component" value="Unassembled WGS sequence"/>
</dbReference>
<evidence type="ECO:0000259" key="2">
    <source>
        <dbReference type="Pfam" id="PF14436"/>
    </source>
</evidence>
<dbReference type="Pfam" id="PF14436">
    <property type="entry name" value="EndoU_bacteria"/>
    <property type="match status" value="1"/>
</dbReference>
<proteinExistence type="predicted"/>
<name>A0A3D9ZE84_9ACTN</name>
<evidence type="ECO:0000313" key="3">
    <source>
        <dbReference type="EMBL" id="REF94824.1"/>
    </source>
</evidence>